<dbReference type="HOGENOM" id="CLU_2056038_0_0_2"/>
<evidence type="ECO:0000256" key="2">
    <source>
        <dbReference type="ARBA" id="ARBA00022448"/>
    </source>
</evidence>
<dbReference type="Pfam" id="PF07885">
    <property type="entry name" value="Ion_trans_2"/>
    <property type="match status" value="1"/>
</dbReference>
<comment type="subcellular location">
    <subcellularLocation>
        <location evidence="1">Membrane</location>
        <topology evidence="1">Multi-pass membrane protein</topology>
    </subcellularLocation>
</comment>
<proteinExistence type="predicted"/>
<dbReference type="Gene3D" id="1.10.287.70">
    <property type="match status" value="1"/>
</dbReference>
<keyword evidence="2" id="KW-0813">Transport</keyword>
<evidence type="ECO:0000256" key="6">
    <source>
        <dbReference type="ARBA" id="ARBA00023136"/>
    </source>
</evidence>
<feature type="transmembrane region" description="Helical" evidence="8">
    <location>
        <begin position="26"/>
        <end position="47"/>
    </location>
</feature>
<dbReference type="EMBL" id="AE010299">
    <property type="protein sequence ID" value="AAM04941.1"/>
    <property type="molecule type" value="Genomic_DNA"/>
</dbReference>
<evidence type="ECO:0000256" key="3">
    <source>
        <dbReference type="ARBA" id="ARBA00022692"/>
    </source>
</evidence>
<evidence type="ECO:0000256" key="5">
    <source>
        <dbReference type="ARBA" id="ARBA00023065"/>
    </source>
</evidence>
<reference evidence="10 11" key="1">
    <citation type="journal article" date="2002" name="Genome Res.">
        <title>The genome of Methanosarcina acetivorans reveals extensive metabolic and physiological diversity.</title>
        <authorList>
            <person name="Galagan J.E."/>
            <person name="Nusbaum C."/>
            <person name="Roy A."/>
            <person name="Endrizzi M.G."/>
            <person name="Macdonald P."/>
            <person name="FitzHugh W."/>
            <person name="Calvo S."/>
            <person name="Engels R."/>
            <person name="Smirnov S."/>
            <person name="Atnoor D."/>
            <person name="Brown A."/>
            <person name="Allen N."/>
            <person name="Naylor J."/>
            <person name="Stange-Thomann N."/>
            <person name="DeArellano K."/>
            <person name="Johnson R."/>
            <person name="Linton L."/>
            <person name="McEwan P."/>
            <person name="McKernan K."/>
            <person name="Talamas J."/>
            <person name="Tirrell A."/>
            <person name="Ye W."/>
            <person name="Zimmer A."/>
            <person name="Barber R.D."/>
            <person name="Cann I."/>
            <person name="Graham D.E."/>
            <person name="Grahame D.A."/>
            <person name="Guss A."/>
            <person name="Hedderich R."/>
            <person name="Ingram-Smith C."/>
            <person name="Kuettner C.H."/>
            <person name="Krzycki J.A."/>
            <person name="Leigh J.A."/>
            <person name="Li W."/>
            <person name="Liu J."/>
            <person name="Mukhopadhyay B."/>
            <person name="Reeve J.N."/>
            <person name="Smith K."/>
            <person name="Springer T.A."/>
            <person name="Umayam L.A."/>
            <person name="White O."/>
            <person name="White R.H."/>
            <person name="de Macario E.C."/>
            <person name="Ferry J.G."/>
            <person name="Jarrell K.F."/>
            <person name="Jing H."/>
            <person name="Macario A.J.L."/>
            <person name="Paulsen I."/>
            <person name="Pritchett M."/>
            <person name="Sowers K.R."/>
            <person name="Swanson R.V."/>
            <person name="Zinder S.H."/>
            <person name="Lander E."/>
            <person name="Metcalf W.W."/>
            <person name="Birren B."/>
        </authorList>
    </citation>
    <scope>NUCLEOTIDE SEQUENCE [LARGE SCALE GENOMIC DNA]</scope>
    <source>
        <strain evidence="11">ATCC 35395 / DSM 2834 / JCM 12185 / C2A</strain>
    </source>
</reference>
<keyword evidence="7" id="KW-0407">Ion channel</keyword>
<dbReference type="SUPFAM" id="SSF81324">
    <property type="entry name" value="Voltage-gated potassium channels"/>
    <property type="match status" value="1"/>
</dbReference>
<dbReference type="GO" id="GO:0005249">
    <property type="term" value="F:voltage-gated potassium channel activity"/>
    <property type="evidence" value="ECO:0007669"/>
    <property type="project" value="InterPro"/>
</dbReference>
<dbReference type="PhylomeDB" id="Q8TQL3"/>
<keyword evidence="3 8" id="KW-0812">Transmembrane</keyword>
<dbReference type="EnsemblBacteria" id="AAM04941">
    <property type="protein sequence ID" value="AAM04941"/>
    <property type="gene ID" value="MA_1527"/>
</dbReference>
<accession>Q8TQL3</accession>
<evidence type="ECO:0000256" key="8">
    <source>
        <dbReference type="SAM" id="Phobius"/>
    </source>
</evidence>
<dbReference type="InterPro" id="IPR028325">
    <property type="entry name" value="VG_K_chnl"/>
</dbReference>
<evidence type="ECO:0000259" key="9">
    <source>
        <dbReference type="Pfam" id="PF07885"/>
    </source>
</evidence>
<dbReference type="PANTHER" id="PTHR11537:SF254">
    <property type="entry name" value="POTASSIUM VOLTAGE-GATED CHANNEL PROTEIN SHAB"/>
    <property type="match status" value="1"/>
</dbReference>
<organism evidence="10 11">
    <name type="scientific">Methanosarcina acetivorans (strain ATCC 35395 / DSM 2834 / JCM 12185 / C2A)</name>
    <dbReference type="NCBI Taxonomy" id="188937"/>
    <lineage>
        <taxon>Archaea</taxon>
        <taxon>Methanobacteriati</taxon>
        <taxon>Methanobacteriota</taxon>
        <taxon>Stenosarchaea group</taxon>
        <taxon>Methanomicrobia</taxon>
        <taxon>Methanosarcinales</taxon>
        <taxon>Methanosarcinaceae</taxon>
        <taxon>Methanosarcina</taxon>
    </lineage>
</organism>
<feature type="domain" description="Potassium channel" evidence="9">
    <location>
        <begin position="33"/>
        <end position="107"/>
    </location>
</feature>
<keyword evidence="11" id="KW-1185">Reference proteome</keyword>
<keyword evidence="6 8" id="KW-0472">Membrane</keyword>
<keyword evidence="4 8" id="KW-1133">Transmembrane helix</keyword>
<dbReference type="FunFam" id="1.10.287.70:FF:000194">
    <property type="entry name" value="Voltage-gated Ion Channel"/>
    <property type="match status" value="1"/>
</dbReference>
<evidence type="ECO:0000313" key="11">
    <source>
        <dbReference type="Proteomes" id="UP000002487"/>
    </source>
</evidence>
<protein>
    <recommendedName>
        <fullName evidence="9">Potassium channel domain-containing protein</fullName>
    </recommendedName>
</protein>
<evidence type="ECO:0000256" key="7">
    <source>
        <dbReference type="ARBA" id="ARBA00023303"/>
    </source>
</evidence>
<name>Q8TQL3_METAC</name>
<dbReference type="STRING" id="188937.MA_1527"/>
<dbReference type="InterPro" id="IPR013099">
    <property type="entry name" value="K_chnl_dom"/>
</dbReference>
<dbReference type="AlphaFoldDB" id="Q8TQL3"/>
<sequence length="119" mass="12792">MGYLIGGDIISSSPFTKIFYGSCRKIAVFIFSVLSLTIISGILMYFIEGETGGFTSPSLSIYWAIATLLTVGYGDVVLQTSVGRAMASFVSVLGLSIIVVPIFIVIAEIFGLLSRTFSW</sequence>
<evidence type="ECO:0000256" key="1">
    <source>
        <dbReference type="ARBA" id="ARBA00004141"/>
    </source>
</evidence>
<feature type="transmembrane region" description="Helical" evidence="8">
    <location>
        <begin position="59"/>
        <end position="78"/>
    </location>
</feature>
<dbReference type="GO" id="GO:0008076">
    <property type="term" value="C:voltage-gated potassium channel complex"/>
    <property type="evidence" value="ECO:0007669"/>
    <property type="project" value="InterPro"/>
</dbReference>
<evidence type="ECO:0000256" key="4">
    <source>
        <dbReference type="ARBA" id="ARBA00022989"/>
    </source>
</evidence>
<evidence type="ECO:0000313" key="10">
    <source>
        <dbReference type="EMBL" id="AAM04941.1"/>
    </source>
</evidence>
<keyword evidence="5" id="KW-0406">Ion transport</keyword>
<dbReference type="PANTHER" id="PTHR11537">
    <property type="entry name" value="VOLTAGE-GATED POTASSIUM CHANNEL"/>
    <property type="match status" value="1"/>
</dbReference>
<dbReference type="KEGG" id="mac:MA_1527"/>
<dbReference type="PRINTS" id="PR00169">
    <property type="entry name" value="KCHANNEL"/>
</dbReference>
<feature type="transmembrane region" description="Helical" evidence="8">
    <location>
        <begin position="90"/>
        <end position="113"/>
    </location>
</feature>
<gene>
    <name evidence="10" type="ordered locus">MA_1527</name>
</gene>
<dbReference type="Proteomes" id="UP000002487">
    <property type="component" value="Chromosome"/>
</dbReference>
<dbReference type="InParanoid" id="Q8TQL3"/>